<dbReference type="CDD" id="cd13711">
    <property type="entry name" value="PBP2_Ngo0372_TcyA"/>
    <property type="match status" value="1"/>
</dbReference>
<comment type="subcellular location">
    <subcellularLocation>
        <location evidence="1">Cell envelope</location>
    </subcellularLocation>
</comment>
<feature type="chain" id="PRO_5038462929" evidence="5">
    <location>
        <begin position="23"/>
        <end position="288"/>
    </location>
</feature>
<dbReference type="Pfam" id="PF00497">
    <property type="entry name" value="SBP_bac_3"/>
    <property type="match status" value="1"/>
</dbReference>
<sequence>MGKMSVTKKTLGSALMSAIILAAVSGCGSATSNNNAVNSSNGATNGSTASQASGQTLTQVKKSGELKIGTEGTYAPFTYHNAQDQLTGFDVELAQQIAKRLGVKADFVETPWDGMFAGLNDKRFDMIANEVGITPDREKSYLFSNPYIESSSVIIVNDNNNSIHSFKDLKGVTDAQSLTSNYYTEAKNAGANIVPVQGFNEAIQLVKSGRAQATVNDKLSFLQLEKSNPNIGLKIAATANDTSASGFMFRKDEPDLQKAVNKALQSMIQDGTYAKISKKYFGTNVLDK</sequence>
<evidence type="ECO:0000256" key="2">
    <source>
        <dbReference type="ARBA" id="ARBA00010333"/>
    </source>
</evidence>
<protein>
    <submittedName>
        <fullName evidence="7">Amino acid ABC transporter substrate-binding protein</fullName>
    </submittedName>
</protein>
<evidence type="ECO:0000256" key="1">
    <source>
        <dbReference type="ARBA" id="ARBA00004196"/>
    </source>
</evidence>
<evidence type="ECO:0000259" key="6">
    <source>
        <dbReference type="SMART" id="SM00062"/>
    </source>
</evidence>
<dbReference type="PANTHER" id="PTHR35936:SF34">
    <property type="entry name" value="ABC TRANSPORTER EXTRACELLULAR-BINDING PROTEIN YCKB-RELATED"/>
    <property type="match status" value="1"/>
</dbReference>
<organism evidence="7 8">
    <name type="scientific">Alicyclobacillus acidoterrestris (strain ATCC 49025 / DSM 3922 / CIP 106132 / NCIMB 13137 / GD3B)</name>
    <dbReference type="NCBI Taxonomy" id="1356854"/>
    <lineage>
        <taxon>Bacteria</taxon>
        <taxon>Bacillati</taxon>
        <taxon>Bacillota</taxon>
        <taxon>Bacilli</taxon>
        <taxon>Bacillales</taxon>
        <taxon>Alicyclobacillaceae</taxon>
        <taxon>Alicyclobacillus</taxon>
    </lineage>
</organism>
<dbReference type="PANTHER" id="PTHR35936">
    <property type="entry name" value="MEMBRANE-BOUND LYTIC MUREIN TRANSGLYCOSYLASE F"/>
    <property type="match status" value="1"/>
</dbReference>
<feature type="signal peptide" evidence="5">
    <location>
        <begin position="1"/>
        <end position="22"/>
    </location>
</feature>
<gene>
    <name evidence="7" type="ORF">K1I37_08785</name>
</gene>
<comment type="similarity">
    <text evidence="2 4">Belongs to the bacterial solute-binding protein 3 family.</text>
</comment>
<dbReference type="PROSITE" id="PS01039">
    <property type="entry name" value="SBP_BACTERIAL_3"/>
    <property type="match status" value="1"/>
</dbReference>
<dbReference type="GO" id="GO:0030313">
    <property type="term" value="C:cell envelope"/>
    <property type="evidence" value="ECO:0007669"/>
    <property type="project" value="UniProtKB-SubCell"/>
</dbReference>
<keyword evidence="8" id="KW-1185">Reference proteome</keyword>
<proteinExistence type="inferred from homology"/>
<evidence type="ECO:0000313" key="8">
    <source>
        <dbReference type="Proteomes" id="UP000829401"/>
    </source>
</evidence>
<dbReference type="KEGG" id="aaco:K1I37_08785"/>
<dbReference type="SMART" id="SM00062">
    <property type="entry name" value="PBPb"/>
    <property type="match status" value="1"/>
</dbReference>
<dbReference type="EMBL" id="CP080467">
    <property type="protein sequence ID" value="UNO50525.1"/>
    <property type="molecule type" value="Genomic_DNA"/>
</dbReference>
<name>A0A9E6ZU48_ALIAG</name>
<dbReference type="Gene3D" id="3.40.190.10">
    <property type="entry name" value="Periplasmic binding protein-like II"/>
    <property type="match status" value="2"/>
</dbReference>
<dbReference type="AlphaFoldDB" id="A0A9E6ZU48"/>
<dbReference type="PROSITE" id="PS51257">
    <property type="entry name" value="PROKAR_LIPOPROTEIN"/>
    <property type="match status" value="1"/>
</dbReference>
<evidence type="ECO:0000256" key="4">
    <source>
        <dbReference type="RuleBase" id="RU003744"/>
    </source>
</evidence>
<dbReference type="SUPFAM" id="SSF53850">
    <property type="entry name" value="Periplasmic binding protein-like II"/>
    <property type="match status" value="1"/>
</dbReference>
<keyword evidence="3 5" id="KW-0732">Signal</keyword>
<feature type="domain" description="Solute-binding protein family 3/N-terminal" evidence="6">
    <location>
        <begin position="65"/>
        <end position="284"/>
    </location>
</feature>
<reference evidence="8" key="1">
    <citation type="journal article" date="2022" name="G3 (Bethesda)">
        <title>Unveiling the complete genome sequence of Alicyclobacillus acidoterrestris DSM 3922T, a taint-producing strain.</title>
        <authorList>
            <person name="Leonardo I.C."/>
            <person name="Barreto Crespo M.T."/>
            <person name="Gaspar F.B."/>
        </authorList>
    </citation>
    <scope>NUCLEOTIDE SEQUENCE [LARGE SCALE GENOMIC DNA]</scope>
    <source>
        <strain evidence="8">DSM 3922</strain>
    </source>
</reference>
<accession>A0A9E6ZU48</accession>
<dbReference type="Proteomes" id="UP000829401">
    <property type="component" value="Chromosome"/>
</dbReference>
<dbReference type="RefSeq" id="WP_081654285.1">
    <property type="nucleotide sequence ID" value="NZ_AURB01000192.1"/>
</dbReference>
<dbReference type="InterPro" id="IPR001638">
    <property type="entry name" value="Solute-binding_3/MltF_N"/>
</dbReference>
<evidence type="ECO:0000313" key="7">
    <source>
        <dbReference type="EMBL" id="UNO50525.1"/>
    </source>
</evidence>
<evidence type="ECO:0000256" key="5">
    <source>
        <dbReference type="SAM" id="SignalP"/>
    </source>
</evidence>
<evidence type="ECO:0000256" key="3">
    <source>
        <dbReference type="ARBA" id="ARBA00022729"/>
    </source>
</evidence>
<dbReference type="InterPro" id="IPR018313">
    <property type="entry name" value="SBP_3_CS"/>
</dbReference>